<sequence>MLMKRTQLYLDHETWQLARLQAQAEGTTLSDILRRSLKVYVEKKPKKHTKKSRREFLAWLDEFHKKYPAPPGTPTDLSTNLDYYLYHEPYLKGQKK</sequence>
<gene>
    <name evidence="1" type="ORF">A3A64_00570</name>
</gene>
<proteinExistence type="predicted"/>
<reference evidence="1 2" key="1">
    <citation type="journal article" date="2016" name="Nat. Commun.">
        <title>Thousands of microbial genomes shed light on interconnected biogeochemical processes in an aquifer system.</title>
        <authorList>
            <person name="Anantharaman K."/>
            <person name="Brown C.T."/>
            <person name="Hug L.A."/>
            <person name="Sharon I."/>
            <person name="Castelle C.J."/>
            <person name="Probst A.J."/>
            <person name="Thomas B.C."/>
            <person name="Singh A."/>
            <person name="Wilkins M.J."/>
            <person name="Karaoz U."/>
            <person name="Brodie E.L."/>
            <person name="Williams K.H."/>
            <person name="Hubbard S.S."/>
            <person name="Banfield J.F."/>
        </authorList>
    </citation>
    <scope>NUCLEOTIDE SEQUENCE [LARGE SCALE GENOMIC DNA]</scope>
</reference>
<name>A0A1F6AU69_9BACT</name>
<accession>A0A1F6AU69</accession>
<organism evidence="1 2">
    <name type="scientific">Candidatus Gottesmanbacteria bacterium RIFCSPLOWO2_01_FULL_48_11</name>
    <dbReference type="NCBI Taxonomy" id="1798395"/>
    <lineage>
        <taxon>Bacteria</taxon>
        <taxon>Candidatus Gottesmaniibacteriota</taxon>
    </lineage>
</organism>
<dbReference type="Proteomes" id="UP000178305">
    <property type="component" value="Unassembled WGS sequence"/>
</dbReference>
<evidence type="ECO:0000313" key="1">
    <source>
        <dbReference type="EMBL" id="OGG28220.1"/>
    </source>
</evidence>
<protein>
    <recommendedName>
        <fullName evidence="3">Ribbon-helix-helix protein CopG domain-containing protein</fullName>
    </recommendedName>
</protein>
<comment type="caution">
    <text evidence="1">The sequence shown here is derived from an EMBL/GenBank/DDBJ whole genome shotgun (WGS) entry which is preliminary data.</text>
</comment>
<dbReference type="AlphaFoldDB" id="A0A1F6AU69"/>
<evidence type="ECO:0000313" key="2">
    <source>
        <dbReference type="Proteomes" id="UP000178305"/>
    </source>
</evidence>
<evidence type="ECO:0008006" key="3">
    <source>
        <dbReference type="Google" id="ProtNLM"/>
    </source>
</evidence>
<dbReference type="EMBL" id="MFJY01000020">
    <property type="protein sequence ID" value="OGG28220.1"/>
    <property type="molecule type" value="Genomic_DNA"/>
</dbReference>